<sequence>MDNLTFGVGIEILTRPRIESPAIRDMLEKENQDFTRPLDPKTNRLNANILQRCIVKRLCEEAIPAHLVQGGYSKWIAGRDGSIVEPKEEDGFKKCCKMRILKPWFVILMVRSWPRNFLSCI</sequence>
<proteinExistence type="predicted"/>
<organism evidence="1 2">
    <name type="scientific">[Emmonsia] crescens</name>
    <dbReference type="NCBI Taxonomy" id="73230"/>
    <lineage>
        <taxon>Eukaryota</taxon>
        <taxon>Fungi</taxon>
        <taxon>Dikarya</taxon>
        <taxon>Ascomycota</taxon>
        <taxon>Pezizomycotina</taxon>
        <taxon>Eurotiomycetes</taxon>
        <taxon>Eurotiomycetidae</taxon>
        <taxon>Onygenales</taxon>
        <taxon>Ajellomycetaceae</taxon>
        <taxon>Emergomyces</taxon>
    </lineage>
</organism>
<reference evidence="2" key="1">
    <citation type="journal article" date="2015" name="PLoS Genet.">
        <title>The dynamic genome and transcriptome of the human fungal pathogen Blastomyces and close relative Emmonsia.</title>
        <authorList>
            <person name="Munoz J.F."/>
            <person name="Gauthier G.M."/>
            <person name="Desjardins C.A."/>
            <person name="Gallo J.E."/>
            <person name="Holder J."/>
            <person name="Sullivan T.D."/>
            <person name="Marty A.J."/>
            <person name="Carmen J.C."/>
            <person name="Chen Z."/>
            <person name="Ding L."/>
            <person name="Gujja S."/>
            <person name="Magrini V."/>
            <person name="Misas E."/>
            <person name="Mitreva M."/>
            <person name="Priest M."/>
            <person name="Saif S."/>
            <person name="Whiston E.A."/>
            <person name="Young S."/>
            <person name="Zeng Q."/>
            <person name="Goldman W.E."/>
            <person name="Mardis E.R."/>
            <person name="Taylor J.W."/>
            <person name="McEwen J.G."/>
            <person name="Clay O.K."/>
            <person name="Klein B.S."/>
            <person name="Cuomo C.A."/>
        </authorList>
    </citation>
    <scope>NUCLEOTIDE SEQUENCE [LARGE SCALE GENOMIC DNA]</scope>
    <source>
        <strain evidence="2">UAMH 3008</strain>
    </source>
</reference>
<dbReference type="OrthoDB" id="5300045at2759"/>
<comment type="caution">
    <text evidence="1">The sequence shown here is derived from an EMBL/GenBank/DDBJ whole genome shotgun (WGS) entry which is preliminary data.</text>
</comment>
<evidence type="ECO:0000313" key="2">
    <source>
        <dbReference type="Proteomes" id="UP000034164"/>
    </source>
</evidence>
<name>A0A0G2IE08_9EURO</name>
<dbReference type="VEuPathDB" id="FungiDB:EMCG_05607"/>
<dbReference type="EMBL" id="LCZI01000019">
    <property type="protein sequence ID" value="KKZ68808.1"/>
    <property type="molecule type" value="Genomic_DNA"/>
</dbReference>
<gene>
    <name evidence="1" type="ORF">EMCG_05607</name>
</gene>
<evidence type="ECO:0000313" key="1">
    <source>
        <dbReference type="EMBL" id="KKZ68808.1"/>
    </source>
</evidence>
<dbReference type="Proteomes" id="UP000034164">
    <property type="component" value="Unassembled WGS sequence"/>
</dbReference>
<accession>A0A0G2IE08</accession>
<dbReference type="AlphaFoldDB" id="A0A0G2IE08"/>
<protein>
    <submittedName>
        <fullName evidence="1">Uncharacterized protein</fullName>
    </submittedName>
</protein>